<accession>A0ABR8T4C3</accession>
<dbReference type="PROSITE" id="PS51257">
    <property type="entry name" value="PROKAR_LIPOPROTEIN"/>
    <property type="match status" value="1"/>
</dbReference>
<feature type="chain" id="PRO_5047013405" evidence="2">
    <location>
        <begin position="23"/>
        <end position="397"/>
    </location>
</feature>
<reference evidence="4 5" key="1">
    <citation type="submission" date="2020-08" db="EMBL/GenBank/DDBJ databases">
        <title>A Genomic Blueprint of the Chicken Gut Microbiome.</title>
        <authorList>
            <person name="Gilroy R."/>
            <person name="Ravi A."/>
            <person name="Getino M."/>
            <person name="Pursley I."/>
            <person name="Horton D.L."/>
            <person name="Alikhan N.-F."/>
            <person name="Baker D."/>
            <person name="Gharbi K."/>
            <person name="Hall N."/>
            <person name="Watson M."/>
            <person name="Adriaenssens E.M."/>
            <person name="Foster-Nyarko E."/>
            <person name="Jarju S."/>
            <person name="Secka A."/>
            <person name="Antonio M."/>
            <person name="Oren A."/>
            <person name="Chaudhuri R."/>
            <person name="La Ragione R.M."/>
            <person name="Hildebrand F."/>
            <person name="Pallen M.J."/>
        </authorList>
    </citation>
    <scope>NUCLEOTIDE SEQUENCE [LARGE SCALE GENOMIC DNA]</scope>
    <source>
        <strain evidence="4 5">Sa2BVA9</strain>
    </source>
</reference>
<dbReference type="SUPFAM" id="SSF53300">
    <property type="entry name" value="vWA-like"/>
    <property type="match status" value="1"/>
</dbReference>
<comment type="caution">
    <text evidence="4">The sequence shown here is derived from an EMBL/GenBank/DDBJ whole genome shotgun (WGS) entry which is preliminary data.</text>
</comment>
<evidence type="ECO:0000313" key="4">
    <source>
        <dbReference type="EMBL" id="MBD7970440.1"/>
    </source>
</evidence>
<dbReference type="Proteomes" id="UP000608071">
    <property type="component" value="Unassembled WGS sequence"/>
</dbReference>
<protein>
    <submittedName>
        <fullName evidence="4">VWA domain-containing protein</fullName>
    </submittedName>
</protein>
<dbReference type="EMBL" id="JACSQL010000012">
    <property type="protein sequence ID" value="MBD7970440.1"/>
    <property type="molecule type" value="Genomic_DNA"/>
</dbReference>
<dbReference type="Gene3D" id="3.40.50.410">
    <property type="entry name" value="von Willebrand factor, type A domain"/>
    <property type="match status" value="2"/>
</dbReference>
<dbReference type="SMART" id="SM00327">
    <property type="entry name" value="VWA"/>
    <property type="match status" value="1"/>
</dbReference>
<dbReference type="PROSITE" id="PS50234">
    <property type="entry name" value="VWFA"/>
    <property type="match status" value="1"/>
</dbReference>
<feature type="signal peptide" evidence="2">
    <location>
        <begin position="1"/>
        <end position="22"/>
    </location>
</feature>
<evidence type="ECO:0000259" key="3">
    <source>
        <dbReference type="PROSITE" id="PS50234"/>
    </source>
</evidence>
<dbReference type="InterPro" id="IPR002035">
    <property type="entry name" value="VWF_A"/>
</dbReference>
<gene>
    <name evidence="4" type="ORF">H9647_20435</name>
</gene>
<feature type="region of interest" description="Disordered" evidence="1">
    <location>
        <begin position="366"/>
        <end position="397"/>
    </location>
</feature>
<sequence length="397" mass="45265">MKRIPVVIFMLLIIILSGCTSEQPKEASEEQDNSTVTQVNSEEAVEPTREQKIEQLYQELKEQYPVADCSQNEVEEAAECPKPDSLSTDLKENINIQIILDSSKSMDQLINGRSKMEIAQDEISKFVARFPKNTYVSFRVYGQEGANDLEQKSLSCSSTEIVYSFQELDQAKFNTAIQDTKPAGWTPIAKALEEAKKDFAEFKGENNTNIIYLVTDGLETCGGDPAAAAAALADSDIEGVINVIGFDVQESTDSLKEIAKNGNGEYFDAKNDAALKKIFEDNFNWYEWTTYYNCVWLNETTYSNNVWLKESLEANCTWLELTTQKNKIYAEISNRKKNQDQEAIEFGEEVYQRIEQENDAIIQEKREKKDQLVEESRQFRDKAVENARTERDERINP</sequence>
<keyword evidence="5" id="KW-1185">Reference proteome</keyword>
<evidence type="ECO:0000256" key="1">
    <source>
        <dbReference type="SAM" id="MobiDB-lite"/>
    </source>
</evidence>
<keyword evidence="2" id="KW-0732">Signal</keyword>
<dbReference type="InterPro" id="IPR036465">
    <property type="entry name" value="vWFA_dom_sf"/>
</dbReference>
<evidence type="ECO:0000256" key="2">
    <source>
        <dbReference type="SAM" id="SignalP"/>
    </source>
</evidence>
<dbReference type="Pfam" id="PF00092">
    <property type="entry name" value="VWA"/>
    <property type="match status" value="1"/>
</dbReference>
<name>A0ABR8T4C3_9BACL</name>
<organism evidence="4 5">
    <name type="scientific">Paenibacillus gallinarum</name>
    <dbReference type="NCBI Taxonomy" id="2762232"/>
    <lineage>
        <taxon>Bacteria</taxon>
        <taxon>Bacillati</taxon>
        <taxon>Bacillota</taxon>
        <taxon>Bacilli</taxon>
        <taxon>Bacillales</taxon>
        <taxon>Paenibacillaceae</taxon>
        <taxon>Paenibacillus</taxon>
    </lineage>
</organism>
<evidence type="ECO:0000313" key="5">
    <source>
        <dbReference type="Proteomes" id="UP000608071"/>
    </source>
</evidence>
<proteinExistence type="predicted"/>
<feature type="region of interest" description="Disordered" evidence="1">
    <location>
        <begin position="24"/>
        <end position="48"/>
    </location>
</feature>
<feature type="domain" description="VWFA" evidence="3">
    <location>
        <begin position="95"/>
        <end position="283"/>
    </location>
</feature>